<accession>A0A1W1IBW7</accession>
<name>A0A1W1IBW7_9LACT</name>
<dbReference type="EMBL" id="FWEY01000001">
    <property type="protein sequence ID" value="SLM50401.1"/>
    <property type="molecule type" value="Genomic_DNA"/>
</dbReference>
<organism evidence="1 2">
    <name type="scientific">Trichococcus pasteurii</name>
    <dbReference type="NCBI Taxonomy" id="43064"/>
    <lineage>
        <taxon>Bacteria</taxon>
        <taxon>Bacillati</taxon>
        <taxon>Bacillota</taxon>
        <taxon>Bacilli</taxon>
        <taxon>Lactobacillales</taxon>
        <taxon>Carnobacteriaceae</taxon>
        <taxon>Trichococcus</taxon>
    </lineage>
</organism>
<dbReference type="RefSeq" id="WP_177208511.1">
    <property type="nucleotide sequence ID" value="NZ_FONM01000002.1"/>
</dbReference>
<sequence>MMLNDLITILKYEYTVHPGEYFNVDTYWVKSMSEVKTVIIDQDHVFTKMVSFYPKNFVIYLEQFPDQSIYRTNFPLKKIENSDSHEVVFDETTKNVFEYLD</sequence>
<evidence type="ECO:0000313" key="2">
    <source>
        <dbReference type="Proteomes" id="UP000195985"/>
    </source>
</evidence>
<reference evidence="2" key="1">
    <citation type="submission" date="2016-04" db="EMBL/GenBank/DDBJ databases">
        <authorList>
            <person name="Strepis N."/>
        </authorList>
    </citation>
    <scope>NUCLEOTIDE SEQUENCE [LARGE SCALE GENOMIC DNA]</scope>
</reference>
<keyword evidence="2" id="KW-1185">Reference proteome</keyword>
<proteinExistence type="predicted"/>
<dbReference type="AlphaFoldDB" id="A0A1W1IBW7"/>
<gene>
    <name evidence="1" type="ORF">TPAS_73</name>
</gene>
<protein>
    <submittedName>
        <fullName evidence="1">Uncharacterized protein</fullName>
    </submittedName>
</protein>
<dbReference type="Proteomes" id="UP000195985">
    <property type="component" value="Unassembled WGS sequence"/>
</dbReference>
<evidence type="ECO:0000313" key="1">
    <source>
        <dbReference type="EMBL" id="SLM50401.1"/>
    </source>
</evidence>